<keyword evidence="4 5" id="KW-0732">Signal</keyword>
<feature type="chain" id="PRO_5047449855" evidence="5">
    <location>
        <begin position="36"/>
        <end position="1072"/>
    </location>
</feature>
<evidence type="ECO:0000313" key="8">
    <source>
        <dbReference type="Proteomes" id="UP001201629"/>
    </source>
</evidence>
<dbReference type="Pfam" id="PF07940">
    <property type="entry name" value="Hepar_II_III_C"/>
    <property type="match status" value="1"/>
</dbReference>
<protein>
    <submittedName>
        <fullName evidence="7">DNRLRE domain-containing protein</fullName>
    </submittedName>
</protein>
<dbReference type="InterPro" id="IPR055372">
    <property type="entry name" value="CBM96"/>
</dbReference>
<dbReference type="Gene3D" id="2.70.98.70">
    <property type="match status" value="1"/>
</dbReference>
<feature type="domain" description="F5/8 type C" evidence="6">
    <location>
        <begin position="801"/>
        <end position="891"/>
    </location>
</feature>
<sequence length="1072" mass="113910">MSTVIRPAAARWRARLTVLVLGASCLVAVSAPGPAAGAGPAVSRSAASQLAAIEPPADIVSRIAGRPHPRLLATEETFANARNRLATDSRAQRWFTAVRERADRVLDTNAEKLPTNERLTSGEVTADDVKRRIYALGLVWNIAPGGGTNPQEYAQRARAELLAAASLQTWNPHSKFLDVAHMTHALAIGYDWFYQSLSASDRTTIRDAIIRHGIDATLPLLGGGNFTAPHNWNIVCNGVALGALAIGTDAGDTARTKVNDLLVGSVRSIQYGIAEYGPDGAYAEGPAYWLFATEYLVTWLAAFTTATGTDFGVSGLPGLAKTGDFAIHVSGPKGTLFNYGDGGTGFYNSLTAGGRQVPYLMWLAQRYQRPEWAAWAAARADEGATPLDILWYDPATATGATHPAATDAYFRHVEVATARSDWDDPNGVHVATKGLRAGSDPVAGHENLDAGSFVLDAGGTRWFEELGADDYDLANYFTWQNNTGGRWDHYVNHPQGQNTMLLGAGPTPTTALTQGARIVSTGSSSQQWHAITDLTAMYGGRVQQARRGIQLFDDRRQVLVQDEVRSTTAIDYRSFLHTRADVVLAPDGRSATLHRGDERLAVQLVGPAGAKMSLGLPAPMPGSPNPPGQNSQPGLRKLVVDLPGVTNATLALRLSPLFGGEQPPAAPSLTPLANWSLPAPPTTQLAGLHVNGAPVAGFTPNRFRYEVVVAPGTTDPPQVTPVSQSGGYAQVSQAAELPGTATVATYRQDGAAGPSYKVHFRVPGKTRNSLPIASVTAGESANRAVATIDADLGTTWAGSTLDVDLGAQRTVGAVNVAFAFGSQRSFAFDVLTSTDGTNWQTAATRSVSSAATDNAEVYPITPATARYVRLVGQGNSSTSSTVVAEVRIYADTTDAYADVPARRMTPAADAFVRCGRDAGTNFGEEKQLEIRNHPNDPTVIDSVRRLSYLRFEPTSVPGTVRSATLWLYGGMAADPDADFTTSAVLSVKDSWAEANIKCDGRPALGAILGVTGMDEQKRWRRVDLTSYVKDQLATGKPISIGVAQLAAGYGPWVGLNSREANFQRPFLELTVS</sequence>
<evidence type="ECO:0000313" key="7">
    <source>
        <dbReference type="EMBL" id="MCG5446020.1"/>
    </source>
</evidence>
<dbReference type="SUPFAM" id="SSF48230">
    <property type="entry name" value="Chondroitin AC/alginate lyase"/>
    <property type="match status" value="1"/>
</dbReference>
<dbReference type="SUPFAM" id="SSF49785">
    <property type="entry name" value="Galactose-binding domain-like"/>
    <property type="match status" value="1"/>
</dbReference>
<name>A0ABS9N8M7_9ACTN</name>
<evidence type="ECO:0000256" key="2">
    <source>
        <dbReference type="ARBA" id="ARBA00004613"/>
    </source>
</evidence>
<dbReference type="Proteomes" id="UP001201629">
    <property type="component" value="Unassembled WGS sequence"/>
</dbReference>
<evidence type="ECO:0000259" key="6">
    <source>
        <dbReference type="PROSITE" id="PS50022"/>
    </source>
</evidence>
<dbReference type="PANTHER" id="PTHR38045:SF1">
    <property type="entry name" value="HEPARINASE II_III-LIKE PROTEIN"/>
    <property type="match status" value="1"/>
</dbReference>
<dbReference type="InterPro" id="IPR008929">
    <property type="entry name" value="Chondroitin_lyas"/>
</dbReference>
<dbReference type="EMBL" id="JAKKFD010000044">
    <property type="protein sequence ID" value="MCG5446020.1"/>
    <property type="molecule type" value="Genomic_DNA"/>
</dbReference>
<evidence type="ECO:0000256" key="3">
    <source>
        <dbReference type="ARBA" id="ARBA00022525"/>
    </source>
</evidence>
<dbReference type="PANTHER" id="PTHR38045">
    <property type="entry name" value="CHROMOSOME 1, WHOLE GENOME SHOTGUN SEQUENCE"/>
    <property type="match status" value="1"/>
</dbReference>
<dbReference type="RefSeq" id="WP_238680959.1">
    <property type="nucleotide sequence ID" value="NZ_JAKKFD010000044.1"/>
</dbReference>
<dbReference type="InterPro" id="IPR012480">
    <property type="entry name" value="Hepar_II_III_C"/>
</dbReference>
<comment type="caution">
    <text evidence="7">The sequence shown here is derived from an EMBL/GenBank/DDBJ whole genome shotgun (WGS) entry which is preliminary data.</text>
</comment>
<keyword evidence="8" id="KW-1185">Reference proteome</keyword>
<dbReference type="Pfam" id="PF24517">
    <property type="entry name" value="CBM96"/>
    <property type="match status" value="1"/>
</dbReference>
<dbReference type="PROSITE" id="PS50022">
    <property type="entry name" value="FA58C_3"/>
    <property type="match status" value="1"/>
</dbReference>
<dbReference type="Pfam" id="PF00754">
    <property type="entry name" value="F5_F8_type_C"/>
    <property type="match status" value="1"/>
</dbReference>
<evidence type="ECO:0000256" key="1">
    <source>
        <dbReference type="ARBA" id="ARBA00004196"/>
    </source>
</evidence>
<comment type="subcellular location">
    <subcellularLocation>
        <location evidence="1">Cell envelope</location>
    </subcellularLocation>
    <subcellularLocation>
        <location evidence="2">Secreted</location>
    </subcellularLocation>
</comment>
<dbReference type="Gene3D" id="2.60.120.260">
    <property type="entry name" value="Galactose-binding domain-like"/>
    <property type="match status" value="1"/>
</dbReference>
<accession>A0ABS9N8M7</accession>
<proteinExistence type="predicted"/>
<dbReference type="Gene3D" id="1.50.10.100">
    <property type="entry name" value="Chondroitin AC/alginate lyase"/>
    <property type="match status" value="1"/>
</dbReference>
<evidence type="ECO:0000256" key="5">
    <source>
        <dbReference type="SAM" id="SignalP"/>
    </source>
</evidence>
<reference evidence="7 8" key="1">
    <citation type="submission" date="2022-01" db="EMBL/GenBank/DDBJ databases">
        <authorList>
            <person name="Riesco R."/>
            <person name="Trujillo M.E."/>
        </authorList>
    </citation>
    <scope>NUCLEOTIDE SEQUENCE [LARGE SCALE GENOMIC DNA]</scope>
    <source>
        <strain evidence="7 8">NIE79</strain>
    </source>
</reference>
<gene>
    <name evidence="7" type="ORF">NIE79_004584</name>
</gene>
<evidence type="ECO:0000256" key="4">
    <source>
        <dbReference type="ARBA" id="ARBA00022729"/>
    </source>
</evidence>
<organism evidence="7 8">
    <name type="scientific">Micromonospora trifolii</name>
    <dbReference type="NCBI Taxonomy" id="2911208"/>
    <lineage>
        <taxon>Bacteria</taxon>
        <taxon>Bacillati</taxon>
        <taxon>Actinomycetota</taxon>
        <taxon>Actinomycetes</taxon>
        <taxon>Micromonosporales</taxon>
        <taxon>Micromonosporaceae</taxon>
        <taxon>Micromonospora</taxon>
    </lineage>
</organism>
<feature type="signal peptide" evidence="5">
    <location>
        <begin position="1"/>
        <end position="35"/>
    </location>
</feature>
<dbReference type="InterPro" id="IPR000421">
    <property type="entry name" value="FA58C"/>
</dbReference>
<dbReference type="InterPro" id="IPR008979">
    <property type="entry name" value="Galactose-bd-like_sf"/>
</dbReference>
<keyword evidence="3" id="KW-0964">Secreted</keyword>
<dbReference type="NCBIfam" id="NF033679">
    <property type="entry name" value="DNRLRE_dom"/>
    <property type="match status" value="1"/>
</dbReference>